<dbReference type="NCBIfam" id="NF045619">
    <property type="entry name" value="adhes_GNV_Cterm"/>
    <property type="match status" value="1"/>
</dbReference>
<dbReference type="InterPro" id="IPR055014">
    <property type="entry name" value="BapA_Bap-like_C"/>
</dbReference>
<dbReference type="RefSeq" id="WP_247966913.1">
    <property type="nucleotide sequence ID" value="NZ_CP095873.1"/>
</dbReference>
<feature type="region of interest" description="Disordered" evidence="1">
    <location>
        <begin position="520"/>
        <end position="568"/>
    </location>
</feature>
<dbReference type="Pfam" id="PF17963">
    <property type="entry name" value="Big_9"/>
    <property type="match status" value="2"/>
</dbReference>
<dbReference type="Proteomes" id="UP000830925">
    <property type="component" value="Chromosome"/>
</dbReference>
<dbReference type="InterPro" id="IPR010221">
    <property type="entry name" value="VCBS_dom"/>
</dbReference>
<protein>
    <submittedName>
        <fullName evidence="2">VCBS domain-containing protein</fullName>
    </submittedName>
</protein>
<feature type="compositionally biased region" description="Acidic residues" evidence="1">
    <location>
        <begin position="554"/>
        <end position="568"/>
    </location>
</feature>
<evidence type="ECO:0000256" key="1">
    <source>
        <dbReference type="SAM" id="MobiDB-lite"/>
    </source>
</evidence>
<evidence type="ECO:0000313" key="2">
    <source>
        <dbReference type="EMBL" id="UPL23452.1"/>
    </source>
</evidence>
<name>A0AAE9HBX8_ALCFA</name>
<proteinExistence type="predicted"/>
<dbReference type="EMBL" id="CP095873">
    <property type="protein sequence ID" value="UPL23452.1"/>
    <property type="molecule type" value="Genomic_DNA"/>
</dbReference>
<feature type="compositionally biased region" description="Acidic residues" evidence="1">
    <location>
        <begin position="520"/>
        <end position="539"/>
    </location>
</feature>
<reference evidence="2" key="1">
    <citation type="submission" date="2022-04" db="EMBL/GenBank/DDBJ databases">
        <title>Genomic mining of Alcaligenes faecalis D334 producing ectoin and derivatives.</title>
        <authorList>
            <person name="Doan V.T."/>
            <person name="Quach N.T."/>
            <person name="Vu T.-H.-N."/>
            <person name="Phi Q.-T."/>
        </authorList>
    </citation>
    <scope>NUCLEOTIDE SEQUENCE</scope>
    <source>
        <strain evidence="2">D334</strain>
    </source>
</reference>
<evidence type="ECO:0000313" key="3">
    <source>
        <dbReference type="Proteomes" id="UP000830925"/>
    </source>
</evidence>
<gene>
    <name evidence="2" type="ORF">MXF72_09570</name>
</gene>
<organism evidence="2 3">
    <name type="scientific">Alcaligenes faecalis</name>
    <dbReference type="NCBI Taxonomy" id="511"/>
    <lineage>
        <taxon>Bacteria</taxon>
        <taxon>Pseudomonadati</taxon>
        <taxon>Pseudomonadota</taxon>
        <taxon>Betaproteobacteria</taxon>
        <taxon>Burkholderiales</taxon>
        <taxon>Alcaligenaceae</taxon>
        <taxon>Alcaligenes</taxon>
    </lineage>
</organism>
<dbReference type="AlphaFoldDB" id="A0AAE9HBX8"/>
<sequence>MWDAFFDGAPRFSFTVEEGETATSEISVSSGSAISVLDNVKVQLRVKDENGNWKVLEESGSGGLIDIIGIFGGKAKFTINDLPPGEYQVIAAVRGLSVLSTTKVEGSTTFYDHTEAGSYTATPVSGNVLDNDAAGEGAKVTHINGEQVGANGTTTFEGEYGTLTIGADGEFTYTPNNTDGSGIGQVETFEYTIKAADGSISTAKIHVRIDSDGQGLIWPEDPSKPAEVDLVANSNTGEAVIDSDYRVTQGGPSQKAPSQDIGGIFAGAVTKTTSVSFTVDPNSKANVKITASSPDELLVTDSLKVTVTGPGGYSKTYTGSGGLLSNLSVQEMLQGLEAGNYTVTATYQRSGTGTGGKLELGYETQSVTHLDEYVIKNIHGASGNVLADDHLASTYTKFLIKDANGNFVEVINGTTVEGQHGTLTINTNGSYSYQPKPGLEETGNEDVFEYRLEHPNGTTADATLTVGVEHGDGPYVPEASAFSADFDEVGADESALSLDNVEDHTPETTEEPAVLEESIELQGTEDTDVDLGALEDEQEQSGQAAGEPTSFEGISEEELLVPEVDVDPVIDELDEHSLVG</sequence>
<dbReference type="NCBIfam" id="TIGR01965">
    <property type="entry name" value="VCBS_repeat"/>
    <property type="match status" value="2"/>
</dbReference>
<accession>A0AAE9HBX8</accession>